<dbReference type="Proteomes" id="UP000355283">
    <property type="component" value="Unassembled WGS sequence"/>
</dbReference>
<dbReference type="PANTHER" id="PTHR42103:SF2">
    <property type="entry name" value="AB HYDROLASE-1 DOMAIN-CONTAINING PROTEIN"/>
    <property type="match status" value="1"/>
</dbReference>
<name>A0A4D9DA64_9STRA</name>
<feature type="compositionally biased region" description="Basic and acidic residues" evidence="1">
    <location>
        <begin position="267"/>
        <end position="288"/>
    </location>
</feature>
<evidence type="ECO:0000256" key="1">
    <source>
        <dbReference type="SAM" id="MobiDB-lite"/>
    </source>
</evidence>
<feature type="region of interest" description="Disordered" evidence="1">
    <location>
        <begin position="266"/>
        <end position="288"/>
    </location>
</feature>
<dbReference type="Pfam" id="PF20408">
    <property type="entry name" value="Abhydrolase_11"/>
    <property type="match status" value="1"/>
</dbReference>
<gene>
    <name evidence="3" type="ORF">NSK_000679</name>
</gene>
<evidence type="ECO:0000259" key="2">
    <source>
        <dbReference type="Pfam" id="PF20408"/>
    </source>
</evidence>
<dbReference type="EMBL" id="SDOX01000002">
    <property type="protein sequence ID" value="TFJ88330.1"/>
    <property type="molecule type" value="Genomic_DNA"/>
</dbReference>
<evidence type="ECO:0000313" key="3">
    <source>
        <dbReference type="EMBL" id="TFJ88330.1"/>
    </source>
</evidence>
<sequence length="288" mass="30798">MPSTASRSAATLREVDVRVPSRDGVHIACKVSNKRSPYAVVISHPYGPLGGHLGNNVVWALTQHLSRFGFTTLRFNFRGVLPSTGGTSWTGAGEKADMRAVCEYALTALQDPPQKLLIVGYSHGSVVGAALGGEMPEVHAYAAIAYPFSVAFALTLFNHRGFLDSAAQGNKHKLFVMGSHDQFTGLSAFARRTRELPPPTEVVTMEGADHFFFGREAPLCTIVQTWLEKVFGTDDLKLVTASADPLTLAPVSASLPAAQLQASADRGMGHHGFEGRIEGTDGIEHGDL</sequence>
<comment type="caution">
    <text evidence="3">The sequence shown here is derived from an EMBL/GenBank/DDBJ whole genome shotgun (WGS) entry which is preliminary data.</text>
</comment>
<dbReference type="SUPFAM" id="SSF53474">
    <property type="entry name" value="alpha/beta-Hydrolases"/>
    <property type="match status" value="1"/>
</dbReference>
<organism evidence="3 4">
    <name type="scientific">Nannochloropsis salina CCMP1776</name>
    <dbReference type="NCBI Taxonomy" id="1027361"/>
    <lineage>
        <taxon>Eukaryota</taxon>
        <taxon>Sar</taxon>
        <taxon>Stramenopiles</taxon>
        <taxon>Ochrophyta</taxon>
        <taxon>Eustigmatophyceae</taxon>
        <taxon>Eustigmatales</taxon>
        <taxon>Monodopsidaceae</taxon>
        <taxon>Microchloropsis</taxon>
        <taxon>Microchloropsis salina</taxon>
    </lineage>
</organism>
<dbReference type="InterPro" id="IPR046879">
    <property type="entry name" value="KANL3/Tex30_Abhydrolase"/>
</dbReference>
<dbReference type="PANTHER" id="PTHR42103">
    <property type="entry name" value="ALPHA/BETA-HYDROLASES SUPERFAMILY PROTEIN"/>
    <property type="match status" value="1"/>
</dbReference>
<reference evidence="3 4" key="1">
    <citation type="submission" date="2019-01" db="EMBL/GenBank/DDBJ databases">
        <title>Nuclear Genome Assembly of the Microalgal Biofuel strain Nannochloropsis salina CCMP1776.</title>
        <authorList>
            <person name="Hovde B."/>
        </authorList>
    </citation>
    <scope>NUCLEOTIDE SEQUENCE [LARGE SCALE GENOMIC DNA]</scope>
    <source>
        <strain evidence="3 4">CCMP1776</strain>
    </source>
</reference>
<accession>A0A4D9DA64</accession>
<evidence type="ECO:0000313" key="4">
    <source>
        <dbReference type="Proteomes" id="UP000355283"/>
    </source>
</evidence>
<dbReference type="OrthoDB" id="10260961at2759"/>
<keyword evidence="4" id="KW-1185">Reference proteome</keyword>
<feature type="domain" description="KANL3/Tex30 alpha/beta hydrolase-like" evidence="2">
    <location>
        <begin position="56"/>
        <end position="215"/>
    </location>
</feature>
<dbReference type="InterPro" id="IPR029058">
    <property type="entry name" value="AB_hydrolase_fold"/>
</dbReference>
<dbReference type="Gene3D" id="3.40.50.1820">
    <property type="entry name" value="alpha/beta hydrolase"/>
    <property type="match status" value="1"/>
</dbReference>
<proteinExistence type="predicted"/>
<dbReference type="AlphaFoldDB" id="A0A4D9DA64"/>
<protein>
    <recommendedName>
        <fullName evidence="2">KANL3/Tex30 alpha/beta hydrolase-like domain-containing protein</fullName>
    </recommendedName>
</protein>